<dbReference type="PANTHER" id="PTHR23090:SF9">
    <property type="entry name" value="GLUTAMINE-DEPENDENT NAD(+) SYNTHETASE"/>
    <property type="match status" value="1"/>
</dbReference>
<dbReference type="PANTHER" id="PTHR23090">
    <property type="entry name" value="NH 3 /GLUTAMINE-DEPENDENT NAD + SYNTHETASE"/>
    <property type="match status" value="1"/>
</dbReference>
<keyword evidence="1" id="KW-0436">Ligase</keyword>
<dbReference type="InterPro" id="IPR003010">
    <property type="entry name" value="C-N_Hydrolase"/>
</dbReference>
<evidence type="ECO:0000313" key="4">
    <source>
        <dbReference type="EMBL" id="KAK8059630.1"/>
    </source>
</evidence>
<name>A0ABR1UNJ4_9PEZI</name>
<protein>
    <recommendedName>
        <fullName evidence="2">NAD(+) synthase [glutamine-hydrolyzing]</fullName>
    </recommendedName>
</protein>
<dbReference type="InterPro" id="IPR036526">
    <property type="entry name" value="C-N_Hydrolase_sf"/>
</dbReference>
<reference evidence="4 5" key="1">
    <citation type="submission" date="2023-01" db="EMBL/GenBank/DDBJ databases">
        <title>Analysis of 21 Apiospora genomes using comparative genomics revels a genus with tremendous synthesis potential of carbohydrate active enzymes and secondary metabolites.</title>
        <authorList>
            <person name="Sorensen T."/>
        </authorList>
    </citation>
    <scope>NUCLEOTIDE SEQUENCE [LARGE SCALE GENOMIC DNA]</scope>
    <source>
        <strain evidence="4 5">CBS 83171</strain>
    </source>
</reference>
<dbReference type="Pfam" id="PF00795">
    <property type="entry name" value="CN_hydrolase"/>
    <property type="match status" value="2"/>
</dbReference>
<dbReference type="InterPro" id="IPR003694">
    <property type="entry name" value="NAD_synthase"/>
</dbReference>
<sequence length="191" mass="21264">AAATLTSVPLDFIGNRDRILESIRVAKGKGATVRTGPELGIPGYGALDHHLEGDTFSHSWEVLAHIISNEVYKDMLIDLGIGCRHFTTWAKPLQTKTYYLEEVVEKVTGQRTVPIGDAILSTRDKSIGCETCEEMFVPQNTSTTLCLNGCEIILNSSTSHAELRKLRRWFDYIANSTRKQADYICTAIFPE</sequence>
<evidence type="ECO:0000313" key="5">
    <source>
        <dbReference type="Proteomes" id="UP001446871"/>
    </source>
</evidence>
<dbReference type="SUPFAM" id="SSF56317">
    <property type="entry name" value="Carbon-nitrogen hydrolase"/>
    <property type="match status" value="1"/>
</dbReference>
<evidence type="ECO:0000259" key="3">
    <source>
        <dbReference type="PROSITE" id="PS50263"/>
    </source>
</evidence>
<proteinExistence type="predicted"/>
<keyword evidence="5" id="KW-1185">Reference proteome</keyword>
<comment type="caution">
    <text evidence="4">The sequence shown here is derived from an EMBL/GenBank/DDBJ whole genome shotgun (WGS) entry which is preliminary data.</text>
</comment>
<evidence type="ECO:0000256" key="2">
    <source>
        <dbReference type="ARBA" id="ARBA00030681"/>
    </source>
</evidence>
<dbReference type="PROSITE" id="PS50263">
    <property type="entry name" value="CN_HYDROLASE"/>
    <property type="match status" value="1"/>
</dbReference>
<dbReference type="EMBL" id="JAQQWM010000006">
    <property type="protein sequence ID" value="KAK8059630.1"/>
    <property type="molecule type" value="Genomic_DNA"/>
</dbReference>
<feature type="non-terminal residue" evidence="4">
    <location>
        <position position="1"/>
    </location>
</feature>
<feature type="domain" description="CN hydrolase" evidence="3">
    <location>
        <begin position="1"/>
        <end position="191"/>
    </location>
</feature>
<evidence type="ECO:0000256" key="1">
    <source>
        <dbReference type="ARBA" id="ARBA00022598"/>
    </source>
</evidence>
<gene>
    <name evidence="4" type="ORF">PG996_009560</name>
</gene>
<dbReference type="Proteomes" id="UP001446871">
    <property type="component" value="Unassembled WGS sequence"/>
</dbReference>
<accession>A0ABR1UNJ4</accession>
<organism evidence="4 5">
    <name type="scientific">Apiospora saccharicola</name>
    <dbReference type="NCBI Taxonomy" id="335842"/>
    <lineage>
        <taxon>Eukaryota</taxon>
        <taxon>Fungi</taxon>
        <taxon>Dikarya</taxon>
        <taxon>Ascomycota</taxon>
        <taxon>Pezizomycotina</taxon>
        <taxon>Sordariomycetes</taxon>
        <taxon>Xylariomycetidae</taxon>
        <taxon>Amphisphaeriales</taxon>
        <taxon>Apiosporaceae</taxon>
        <taxon>Apiospora</taxon>
    </lineage>
</organism>
<dbReference type="Gene3D" id="3.60.110.10">
    <property type="entry name" value="Carbon-nitrogen hydrolase"/>
    <property type="match status" value="2"/>
</dbReference>